<sequence length="594" mass="65347">MAASPSKPLHFLITGAGRGIGRGLSRQLIQRGHRVFLVDNNQEELRHTCDTLTSSVSASSHTPKAPKVFDALHCNLRQPSDIERVAKAASDFFADHLDVLVNNAAFTAGVGGPSILDSEDGQFMASWTASMETNLTAPVLLSKACLPMLKKQPDSGREYGGSIIHMSSTRAYQSEPDSEGYAATKAGLIGLTHSMAVSLAPAGVRVNAILPGWIHVGNECKEADEKGTKWEEGLSKDDQKWHLNGRVGKVDDILVAVEYLTNAEFVTGTEMVVDGGVTRKMALSPSSNHYKSALKRKEKEIRKLRKNHVCLCAMAGGLGQEYSTESLQQYDIEVNLHLLLKLSGTLRRREEVPRSSRTSSSLRTSLSSSRGTSKTETNRSEQSISRPGEHLQRPRLPSLSSQHGPGPSEVSSRTNSRVNDDPGPAESTTPDEAVAEAGPSQATAVTQRRTSSDRSEDDFIGVRPSEGTLRIVTSPDNQITQGEIRYEEISKPVIAIVEPEQGFNFLTTFRASELGLRKFVLPHEDDSEESWIVTPGGTRIRPDGHIELEWCLPQSKPIRLQFFVLPCRWEQAIVLGAPYVERKRHYRERGRDRK</sequence>
<dbReference type="SUPFAM" id="SSF51735">
    <property type="entry name" value="NAD(P)-binding Rossmann-fold domains"/>
    <property type="match status" value="1"/>
</dbReference>
<feature type="compositionally biased region" description="Polar residues" evidence="4">
    <location>
        <begin position="440"/>
        <end position="449"/>
    </location>
</feature>
<evidence type="ECO:0000256" key="2">
    <source>
        <dbReference type="ARBA" id="ARBA00022857"/>
    </source>
</evidence>
<dbReference type="PANTHER" id="PTHR43618">
    <property type="entry name" value="7-ALPHA-HYDROXYSTEROID DEHYDROGENASE"/>
    <property type="match status" value="1"/>
</dbReference>
<feature type="compositionally biased region" description="Polar residues" evidence="4">
    <location>
        <begin position="398"/>
        <end position="417"/>
    </location>
</feature>
<dbReference type="PANTHER" id="PTHR43618:SF8">
    <property type="entry name" value="7ALPHA-HYDROXYSTEROID DEHYDROGENASE"/>
    <property type="match status" value="1"/>
</dbReference>
<dbReference type="InterPro" id="IPR020904">
    <property type="entry name" value="Sc_DH/Rdtase_CS"/>
</dbReference>
<dbReference type="PROSITE" id="PS00061">
    <property type="entry name" value="ADH_SHORT"/>
    <property type="match status" value="1"/>
</dbReference>
<keyword evidence="6" id="KW-1185">Reference proteome</keyword>
<dbReference type="Pfam" id="PF13561">
    <property type="entry name" value="adh_short_C2"/>
    <property type="match status" value="1"/>
</dbReference>
<dbReference type="Proteomes" id="UP001265746">
    <property type="component" value="Unassembled WGS sequence"/>
</dbReference>
<gene>
    <name evidence="5" type="ORF">N8I77_002068</name>
</gene>
<name>A0AAD9WA08_PHOAM</name>
<keyword evidence="3" id="KW-0560">Oxidoreductase</keyword>
<dbReference type="InterPro" id="IPR002347">
    <property type="entry name" value="SDR_fam"/>
</dbReference>
<dbReference type="CDD" id="cd05233">
    <property type="entry name" value="SDR_c"/>
    <property type="match status" value="1"/>
</dbReference>
<dbReference type="GO" id="GO:0016491">
    <property type="term" value="F:oxidoreductase activity"/>
    <property type="evidence" value="ECO:0007669"/>
    <property type="project" value="UniProtKB-KW"/>
</dbReference>
<keyword evidence="2" id="KW-0521">NADP</keyword>
<evidence type="ECO:0000313" key="6">
    <source>
        <dbReference type="Proteomes" id="UP001265746"/>
    </source>
</evidence>
<comment type="caution">
    <text evidence="5">The sequence shown here is derived from an EMBL/GenBank/DDBJ whole genome shotgun (WGS) entry which is preliminary data.</text>
</comment>
<dbReference type="Gene3D" id="3.40.50.720">
    <property type="entry name" value="NAD(P)-binding Rossmann-like Domain"/>
    <property type="match status" value="1"/>
</dbReference>
<evidence type="ECO:0000313" key="5">
    <source>
        <dbReference type="EMBL" id="KAK2615303.1"/>
    </source>
</evidence>
<comment type="similarity">
    <text evidence="1">Belongs to the short-chain dehydrogenases/reductases (SDR) family.</text>
</comment>
<proteinExistence type="inferred from homology"/>
<organism evidence="5 6">
    <name type="scientific">Phomopsis amygdali</name>
    <name type="common">Fusicoccum amygdali</name>
    <dbReference type="NCBI Taxonomy" id="1214568"/>
    <lineage>
        <taxon>Eukaryota</taxon>
        <taxon>Fungi</taxon>
        <taxon>Dikarya</taxon>
        <taxon>Ascomycota</taxon>
        <taxon>Pezizomycotina</taxon>
        <taxon>Sordariomycetes</taxon>
        <taxon>Sordariomycetidae</taxon>
        <taxon>Diaporthales</taxon>
        <taxon>Diaporthaceae</taxon>
        <taxon>Diaporthe</taxon>
    </lineage>
</organism>
<dbReference type="AlphaFoldDB" id="A0AAD9WA08"/>
<reference evidence="5" key="1">
    <citation type="submission" date="2023-06" db="EMBL/GenBank/DDBJ databases">
        <authorList>
            <person name="Noh H."/>
        </authorList>
    </citation>
    <scope>NUCLEOTIDE SEQUENCE</scope>
    <source>
        <strain evidence="5">DUCC20226</strain>
    </source>
</reference>
<dbReference type="PRINTS" id="PR00080">
    <property type="entry name" value="SDRFAMILY"/>
</dbReference>
<dbReference type="EMBL" id="JAUJFL010000001">
    <property type="protein sequence ID" value="KAK2615303.1"/>
    <property type="molecule type" value="Genomic_DNA"/>
</dbReference>
<protein>
    <submittedName>
        <fullName evidence="5">Uncharacterized protein</fullName>
    </submittedName>
</protein>
<evidence type="ECO:0000256" key="4">
    <source>
        <dbReference type="SAM" id="MobiDB-lite"/>
    </source>
</evidence>
<dbReference type="InterPro" id="IPR052178">
    <property type="entry name" value="Sec_Metab_Biosynth_SDR"/>
</dbReference>
<feature type="region of interest" description="Disordered" evidence="4">
    <location>
        <begin position="346"/>
        <end position="476"/>
    </location>
</feature>
<dbReference type="InterPro" id="IPR036291">
    <property type="entry name" value="NAD(P)-bd_dom_sf"/>
</dbReference>
<accession>A0AAD9WA08</accession>
<feature type="compositionally biased region" description="Low complexity" evidence="4">
    <location>
        <begin position="355"/>
        <end position="375"/>
    </location>
</feature>
<evidence type="ECO:0000256" key="1">
    <source>
        <dbReference type="ARBA" id="ARBA00006484"/>
    </source>
</evidence>
<dbReference type="PRINTS" id="PR00081">
    <property type="entry name" value="GDHRDH"/>
</dbReference>
<evidence type="ECO:0000256" key="3">
    <source>
        <dbReference type="ARBA" id="ARBA00023002"/>
    </source>
</evidence>